<proteinExistence type="predicted"/>
<organism evidence="7 8">
    <name type="scientific">Streptomyces prunicolor</name>
    <dbReference type="NCBI Taxonomy" id="67348"/>
    <lineage>
        <taxon>Bacteria</taxon>
        <taxon>Bacillati</taxon>
        <taxon>Actinomycetota</taxon>
        <taxon>Actinomycetes</taxon>
        <taxon>Kitasatosporales</taxon>
        <taxon>Streptomycetaceae</taxon>
        <taxon>Streptomyces</taxon>
    </lineage>
</organism>
<dbReference type="InterPro" id="IPR047923">
    <property type="entry name" value="ArpA-like"/>
</dbReference>
<feature type="domain" description="HTH tetR-type" evidence="6">
    <location>
        <begin position="6"/>
        <end position="66"/>
    </location>
</feature>
<gene>
    <name evidence="7" type="ORF">R5A26_39345</name>
</gene>
<protein>
    <submittedName>
        <fullName evidence="7">ScbR family autoregulator-binding transcription factor</fullName>
    </submittedName>
</protein>
<dbReference type="EMBL" id="JAWMAJ010000201">
    <property type="protein sequence ID" value="MDV7222007.1"/>
    <property type="molecule type" value="Genomic_DNA"/>
</dbReference>
<dbReference type="PRINTS" id="PR00455">
    <property type="entry name" value="HTHTETR"/>
</dbReference>
<keyword evidence="8" id="KW-1185">Reference proteome</keyword>
<dbReference type="Proteomes" id="UP001187346">
    <property type="component" value="Unassembled WGS sequence"/>
</dbReference>
<evidence type="ECO:0000256" key="4">
    <source>
        <dbReference type="PROSITE-ProRule" id="PRU00335"/>
    </source>
</evidence>
<dbReference type="RefSeq" id="WP_317774997.1">
    <property type="nucleotide sequence ID" value="NZ_JAWMAJ010000201.1"/>
</dbReference>
<keyword evidence="2 4" id="KW-0238">DNA-binding</keyword>
<evidence type="ECO:0000259" key="6">
    <source>
        <dbReference type="PROSITE" id="PS50977"/>
    </source>
</evidence>
<comment type="caution">
    <text evidence="7">The sequence shown here is derived from an EMBL/GenBank/DDBJ whole genome shotgun (WGS) entry which is preliminary data.</text>
</comment>
<dbReference type="SUPFAM" id="SSF48498">
    <property type="entry name" value="Tetracyclin repressor-like, C-terminal domain"/>
    <property type="match status" value="1"/>
</dbReference>
<evidence type="ECO:0000256" key="1">
    <source>
        <dbReference type="ARBA" id="ARBA00023015"/>
    </source>
</evidence>
<dbReference type="InterPro" id="IPR009057">
    <property type="entry name" value="Homeodomain-like_sf"/>
</dbReference>
<keyword evidence="3" id="KW-0804">Transcription</keyword>
<evidence type="ECO:0000256" key="5">
    <source>
        <dbReference type="SAM" id="MobiDB-lite"/>
    </source>
</evidence>
<evidence type="ECO:0000256" key="3">
    <source>
        <dbReference type="ARBA" id="ARBA00023163"/>
    </source>
</evidence>
<dbReference type="InterPro" id="IPR001647">
    <property type="entry name" value="HTH_TetR"/>
</dbReference>
<evidence type="ECO:0000256" key="2">
    <source>
        <dbReference type="ARBA" id="ARBA00023125"/>
    </source>
</evidence>
<dbReference type="SUPFAM" id="SSF46689">
    <property type="entry name" value="Homeodomain-like"/>
    <property type="match status" value="1"/>
</dbReference>
<evidence type="ECO:0000313" key="7">
    <source>
        <dbReference type="EMBL" id="MDV7222007.1"/>
    </source>
</evidence>
<sequence length="220" mass="23717">MQERAEATRRAVLAAAAVLFEQHGYVGTSISDVARTSGYTSGAIYFHFGSKEGLAEAVYDAHFAEWPRLVERWNSLGGPVLERLVGLSLAVAREFRDNVIVRAGNRLSNESRSISTELPKPFVGWISTCTQLLAAAQENGELAPGTDVERAAHVVVASFSGTHTLSDALNNRRHVEQAVVDLWTLLLPGLQASPDPGGCLERAHSLLDRPPAPRAPSPGR</sequence>
<dbReference type="PROSITE" id="PS50977">
    <property type="entry name" value="HTH_TETR_2"/>
    <property type="match status" value="1"/>
</dbReference>
<dbReference type="InterPro" id="IPR036271">
    <property type="entry name" value="Tet_transcr_reg_TetR-rel_C_sf"/>
</dbReference>
<dbReference type="PANTHER" id="PTHR30055:SF234">
    <property type="entry name" value="HTH-TYPE TRANSCRIPTIONAL REGULATOR BETI"/>
    <property type="match status" value="1"/>
</dbReference>
<dbReference type="InterPro" id="IPR054126">
    <property type="entry name" value="CprB_TetR_C"/>
</dbReference>
<dbReference type="Pfam" id="PF21935">
    <property type="entry name" value="TetR_C_45"/>
    <property type="match status" value="1"/>
</dbReference>
<name>A0ABU4FN18_9ACTN</name>
<dbReference type="PANTHER" id="PTHR30055">
    <property type="entry name" value="HTH-TYPE TRANSCRIPTIONAL REGULATOR RUTR"/>
    <property type="match status" value="1"/>
</dbReference>
<feature type="DNA-binding region" description="H-T-H motif" evidence="4">
    <location>
        <begin position="29"/>
        <end position="48"/>
    </location>
</feature>
<keyword evidence="1" id="KW-0805">Transcription regulation</keyword>
<dbReference type="NCBIfam" id="NF041196">
    <property type="entry name" value="ScbR_bind_reg"/>
    <property type="match status" value="1"/>
</dbReference>
<dbReference type="Gene3D" id="1.10.357.10">
    <property type="entry name" value="Tetracycline Repressor, domain 2"/>
    <property type="match status" value="1"/>
</dbReference>
<dbReference type="InterPro" id="IPR050109">
    <property type="entry name" value="HTH-type_TetR-like_transc_reg"/>
</dbReference>
<evidence type="ECO:0000313" key="8">
    <source>
        <dbReference type="Proteomes" id="UP001187346"/>
    </source>
</evidence>
<feature type="compositionally biased region" description="Pro residues" evidence="5">
    <location>
        <begin position="210"/>
        <end position="220"/>
    </location>
</feature>
<dbReference type="Pfam" id="PF00440">
    <property type="entry name" value="TetR_N"/>
    <property type="match status" value="1"/>
</dbReference>
<accession>A0ABU4FN18</accession>
<feature type="region of interest" description="Disordered" evidence="5">
    <location>
        <begin position="198"/>
        <end position="220"/>
    </location>
</feature>
<reference evidence="7 8" key="1">
    <citation type="submission" date="2023-10" db="EMBL/GenBank/DDBJ databases">
        <title>Characterization of rhizosphere-enriched actinobacteria from wheat plants lab-grown on chernevaya soil.</title>
        <authorList>
            <person name="Tikhonova E.N."/>
            <person name="Konopkin A."/>
            <person name="Kravchenko I.K."/>
        </authorList>
    </citation>
    <scope>NUCLEOTIDE SEQUENCE [LARGE SCALE GENOMIC DNA]</scope>
    <source>
        <strain evidence="7 8">RR29</strain>
    </source>
</reference>